<dbReference type="Proteomes" id="UP001249851">
    <property type="component" value="Unassembled WGS sequence"/>
</dbReference>
<gene>
    <name evidence="1" type="ORF">P5673_009357</name>
</gene>
<dbReference type="InterPro" id="IPR043502">
    <property type="entry name" value="DNA/RNA_pol_sf"/>
</dbReference>
<dbReference type="EMBL" id="JARQWQ010000016">
    <property type="protein sequence ID" value="KAK2566687.1"/>
    <property type="molecule type" value="Genomic_DNA"/>
</dbReference>
<proteinExistence type="predicted"/>
<dbReference type="PANTHER" id="PTHR37984:SF5">
    <property type="entry name" value="PROTEIN NYNRIN-LIKE"/>
    <property type="match status" value="1"/>
</dbReference>
<dbReference type="AlphaFoldDB" id="A0AAD9VA92"/>
<reference evidence="1" key="1">
    <citation type="journal article" date="2023" name="G3 (Bethesda)">
        <title>Whole genome assembly and annotation of the endangered Caribbean coral Acropora cervicornis.</title>
        <authorList>
            <person name="Selwyn J.D."/>
            <person name="Vollmer S.V."/>
        </authorList>
    </citation>
    <scope>NUCLEOTIDE SEQUENCE</scope>
    <source>
        <strain evidence="1">K2</strain>
    </source>
</reference>
<name>A0AAD9VA92_ACRCE</name>
<feature type="non-terminal residue" evidence="1">
    <location>
        <position position="201"/>
    </location>
</feature>
<comment type="caution">
    <text evidence="1">The sequence shown here is derived from an EMBL/GenBank/DDBJ whole genome shotgun (WGS) entry which is preliminary data.</text>
</comment>
<dbReference type="PANTHER" id="PTHR37984">
    <property type="entry name" value="PROTEIN CBG26694"/>
    <property type="match status" value="1"/>
</dbReference>
<dbReference type="InterPro" id="IPR050951">
    <property type="entry name" value="Retrovirus_Pol_polyprotein"/>
</dbReference>
<sequence>PEVGTVQGVTTKLLLKESASPAFKRARPAHYVLPSAVEEELTRLEHQGVLKPEEVSDWATPTVHVPKSDGPVRIYGDYKGTINPTIQTEEFLLPTMEEMRAVGVRSEISRTTRTPRVYSGTVDCHLEFLPVLLIGNVSLNECKQEFEEPGSVPSSQNAEMDALSRLLSPSTLDHEAAYDFDERLISSLSITYKEITPRHTC</sequence>
<dbReference type="Gene3D" id="3.10.10.10">
    <property type="entry name" value="HIV Type 1 Reverse Transcriptase, subunit A, domain 1"/>
    <property type="match status" value="1"/>
</dbReference>
<accession>A0AAD9VA92</accession>
<protein>
    <submittedName>
        <fullName evidence="1">Uncharacterized protein</fullName>
    </submittedName>
</protein>
<organism evidence="1 2">
    <name type="scientific">Acropora cervicornis</name>
    <name type="common">Staghorn coral</name>
    <dbReference type="NCBI Taxonomy" id="6130"/>
    <lineage>
        <taxon>Eukaryota</taxon>
        <taxon>Metazoa</taxon>
        <taxon>Cnidaria</taxon>
        <taxon>Anthozoa</taxon>
        <taxon>Hexacorallia</taxon>
        <taxon>Scleractinia</taxon>
        <taxon>Astrocoeniina</taxon>
        <taxon>Acroporidae</taxon>
        <taxon>Acropora</taxon>
    </lineage>
</organism>
<evidence type="ECO:0000313" key="1">
    <source>
        <dbReference type="EMBL" id="KAK2566687.1"/>
    </source>
</evidence>
<reference evidence="1" key="2">
    <citation type="journal article" date="2023" name="Science">
        <title>Genomic signatures of disease resistance in endangered staghorn corals.</title>
        <authorList>
            <person name="Vollmer S.V."/>
            <person name="Selwyn J.D."/>
            <person name="Despard B.A."/>
            <person name="Roesel C.L."/>
        </authorList>
    </citation>
    <scope>NUCLEOTIDE SEQUENCE</scope>
    <source>
        <strain evidence="1">K2</strain>
    </source>
</reference>
<keyword evidence="2" id="KW-1185">Reference proteome</keyword>
<dbReference type="SUPFAM" id="SSF56672">
    <property type="entry name" value="DNA/RNA polymerases"/>
    <property type="match status" value="1"/>
</dbReference>
<evidence type="ECO:0000313" key="2">
    <source>
        <dbReference type="Proteomes" id="UP001249851"/>
    </source>
</evidence>